<protein>
    <submittedName>
        <fullName evidence="1">Putative ovule protein</fullName>
    </submittedName>
</protein>
<name>A0A0V0GK45_SOLCH</name>
<reference evidence="1" key="1">
    <citation type="submission" date="2015-12" db="EMBL/GenBank/DDBJ databases">
        <title>Gene expression during late stages of embryo sac development: a critical building block for successful pollen-pistil interactions.</title>
        <authorList>
            <person name="Liu Y."/>
            <person name="Joly V."/>
            <person name="Sabar M."/>
            <person name="Matton D.P."/>
        </authorList>
    </citation>
    <scope>NUCLEOTIDE SEQUENCE</scope>
</reference>
<accession>A0A0V0GK45</accession>
<dbReference type="AlphaFoldDB" id="A0A0V0GK45"/>
<evidence type="ECO:0000313" key="1">
    <source>
        <dbReference type="EMBL" id="JAP08549.1"/>
    </source>
</evidence>
<proteinExistence type="predicted"/>
<sequence length="79" mass="9071">NECCRSNLSFEFGPHSCVVIGNQFQARSILARNQDRLMSSFVQIGIDNSISYRLQVHAGFHWVCSCCCYRLQVQVEITR</sequence>
<feature type="non-terminal residue" evidence="1">
    <location>
        <position position="1"/>
    </location>
</feature>
<organism evidence="1">
    <name type="scientific">Solanum chacoense</name>
    <name type="common">Chaco potato</name>
    <dbReference type="NCBI Taxonomy" id="4108"/>
    <lineage>
        <taxon>Eukaryota</taxon>
        <taxon>Viridiplantae</taxon>
        <taxon>Streptophyta</taxon>
        <taxon>Embryophyta</taxon>
        <taxon>Tracheophyta</taxon>
        <taxon>Spermatophyta</taxon>
        <taxon>Magnoliopsida</taxon>
        <taxon>eudicotyledons</taxon>
        <taxon>Gunneridae</taxon>
        <taxon>Pentapetalae</taxon>
        <taxon>asterids</taxon>
        <taxon>lamiids</taxon>
        <taxon>Solanales</taxon>
        <taxon>Solanaceae</taxon>
        <taxon>Solanoideae</taxon>
        <taxon>Solaneae</taxon>
        <taxon>Solanum</taxon>
    </lineage>
</organism>
<dbReference type="EMBL" id="GEDG01036715">
    <property type="protein sequence ID" value="JAP08549.1"/>
    <property type="molecule type" value="Transcribed_RNA"/>
</dbReference>